<keyword evidence="3" id="KW-1133">Transmembrane helix</keyword>
<dbReference type="InterPro" id="IPR044861">
    <property type="entry name" value="IPNS-like_FE2OG_OXY"/>
</dbReference>
<evidence type="ECO:0000259" key="4">
    <source>
        <dbReference type="Pfam" id="PF03171"/>
    </source>
</evidence>
<proteinExistence type="predicted"/>
<name>A0A978VC63_ZIZJJ</name>
<dbReference type="AlphaFoldDB" id="A0A978VC63"/>
<dbReference type="InterPro" id="IPR026992">
    <property type="entry name" value="DIOX_N"/>
</dbReference>
<keyword evidence="1" id="KW-0479">Metal-binding</keyword>
<keyword evidence="3" id="KW-0812">Transmembrane</keyword>
<gene>
    <name evidence="6" type="ORF">FEM48_Zijuj05G0020600</name>
</gene>
<protein>
    <submittedName>
        <fullName evidence="6">Uncharacterized protein</fullName>
    </submittedName>
</protein>
<dbReference type="Pfam" id="PF03171">
    <property type="entry name" value="2OG-FeII_Oxy"/>
    <property type="match status" value="1"/>
</dbReference>
<keyword evidence="2" id="KW-0408">Iron</keyword>
<dbReference type="EMBL" id="JAEACU010000005">
    <property type="protein sequence ID" value="KAH7527952.1"/>
    <property type="molecule type" value="Genomic_DNA"/>
</dbReference>
<keyword evidence="3" id="KW-0472">Membrane</keyword>
<reference evidence="6" key="1">
    <citation type="journal article" date="2021" name="Front. Plant Sci.">
        <title>Chromosome-Scale Genome Assembly for Chinese Sour Jujube and Insights Into Its Genome Evolution and Domestication Signature.</title>
        <authorList>
            <person name="Shen L.-Y."/>
            <person name="Luo H."/>
            <person name="Wang X.-L."/>
            <person name="Wang X.-M."/>
            <person name="Qiu X.-J."/>
            <person name="Liu H."/>
            <person name="Zhou S.-S."/>
            <person name="Jia K.-H."/>
            <person name="Nie S."/>
            <person name="Bao Y.-T."/>
            <person name="Zhang R.-G."/>
            <person name="Yun Q.-Z."/>
            <person name="Chai Y.-H."/>
            <person name="Lu J.-Y."/>
            <person name="Li Y."/>
            <person name="Zhao S.-W."/>
            <person name="Mao J.-F."/>
            <person name="Jia S.-G."/>
            <person name="Mao Y.-M."/>
        </authorList>
    </citation>
    <scope>NUCLEOTIDE SEQUENCE</scope>
    <source>
        <strain evidence="6">AT0</strain>
        <tissue evidence="6">Leaf</tissue>
    </source>
</reference>
<dbReference type="Proteomes" id="UP000813462">
    <property type="component" value="Unassembled WGS sequence"/>
</dbReference>
<sequence length="504" mass="57230">MNIMWPDGKDQFCEVVNSYAKLLGDLNEMVIEMAFESYGAKKHYASLAATNSHVLRFLKFKPQETEVACVRLPAHKDLSFATIVHQIDVAGLEVQLKDGTWIALQPQLSHFLFMACEGMQVWSNDRIKACNHRVNILGNGERYSMGLFTFNNGVIQVPDEMVDDEHPLLYNPFDHPRLALSMQLKEELKPATSSSLLSLCNQIQYALENHGCFIARYDQLSAELSKKIFSQTKDMFEVPTEIKMKNTSHVPYRGYHSGPSNPNMPSFEGLGIDNATSLEETQKCMSLMWPAGKDQFCETPNPQEWPPVMQIPAPQFRASSNGFDQFADSPNESCKLNGSCPVTVFITGNNQAEWISNQVRCIEGLPLWRNSSSAVNDELFKGYYQKKKPKGNIMRYLQVILLANDFLNSSGNYFTMSIWFNSTYKFNDDSTGGDESIQCVPSILERFSILDDILCLFSIHIFDLHVIPMLFGSVLGLVFFRMNDYTIQFVFYFVYANLQISLAF</sequence>
<dbReference type="Gene3D" id="2.60.120.330">
    <property type="entry name" value="B-lactam Antibiotic, Isopenicillin N Synthase, Chain"/>
    <property type="match status" value="2"/>
</dbReference>
<comment type="caution">
    <text evidence="6">The sequence shown here is derived from an EMBL/GenBank/DDBJ whole genome shotgun (WGS) entry which is preliminary data.</text>
</comment>
<evidence type="ECO:0000313" key="6">
    <source>
        <dbReference type="EMBL" id="KAH7527952.1"/>
    </source>
</evidence>
<accession>A0A978VC63</accession>
<organism evidence="6 7">
    <name type="scientific">Ziziphus jujuba var. spinosa</name>
    <dbReference type="NCBI Taxonomy" id="714518"/>
    <lineage>
        <taxon>Eukaryota</taxon>
        <taxon>Viridiplantae</taxon>
        <taxon>Streptophyta</taxon>
        <taxon>Embryophyta</taxon>
        <taxon>Tracheophyta</taxon>
        <taxon>Spermatophyta</taxon>
        <taxon>Magnoliopsida</taxon>
        <taxon>eudicotyledons</taxon>
        <taxon>Gunneridae</taxon>
        <taxon>Pentapetalae</taxon>
        <taxon>rosids</taxon>
        <taxon>fabids</taxon>
        <taxon>Rosales</taxon>
        <taxon>Rhamnaceae</taxon>
        <taxon>Paliureae</taxon>
        <taxon>Ziziphus</taxon>
    </lineage>
</organism>
<evidence type="ECO:0000256" key="3">
    <source>
        <dbReference type="SAM" id="Phobius"/>
    </source>
</evidence>
<evidence type="ECO:0000313" key="7">
    <source>
        <dbReference type="Proteomes" id="UP000813462"/>
    </source>
</evidence>
<feature type="domain" description="Non-haem dioxygenase N-terminal" evidence="5">
    <location>
        <begin position="195"/>
        <end position="257"/>
    </location>
</feature>
<dbReference type="InterPro" id="IPR050231">
    <property type="entry name" value="Iron_ascorbate_oxido_reductase"/>
</dbReference>
<evidence type="ECO:0000259" key="5">
    <source>
        <dbReference type="Pfam" id="PF14226"/>
    </source>
</evidence>
<feature type="transmembrane region" description="Helical" evidence="3">
    <location>
        <begin position="453"/>
        <end position="479"/>
    </location>
</feature>
<evidence type="ECO:0000256" key="1">
    <source>
        <dbReference type="ARBA" id="ARBA00022723"/>
    </source>
</evidence>
<dbReference type="GO" id="GO:0046872">
    <property type="term" value="F:metal ion binding"/>
    <property type="evidence" value="ECO:0007669"/>
    <property type="project" value="UniProtKB-KW"/>
</dbReference>
<evidence type="ECO:0000256" key="2">
    <source>
        <dbReference type="ARBA" id="ARBA00023004"/>
    </source>
</evidence>
<dbReference type="Pfam" id="PF14226">
    <property type="entry name" value="DIOX_N"/>
    <property type="match status" value="1"/>
</dbReference>
<dbReference type="SUPFAM" id="SSF51197">
    <property type="entry name" value="Clavaminate synthase-like"/>
    <property type="match status" value="2"/>
</dbReference>
<dbReference type="PANTHER" id="PTHR47990">
    <property type="entry name" value="2-OXOGLUTARATE (2OG) AND FE(II)-DEPENDENT OXYGENASE SUPERFAMILY PROTEIN-RELATED"/>
    <property type="match status" value="1"/>
</dbReference>
<dbReference type="InterPro" id="IPR027443">
    <property type="entry name" value="IPNS-like_sf"/>
</dbReference>
<feature type="domain" description="Isopenicillin N synthase-like Fe(2+) 2OG dioxygenase" evidence="4">
    <location>
        <begin position="54"/>
        <end position="149"/>
    </location>
</feature>